<feature type="repeat" description="ANK" evidence="4">
    <location>
        <begin position="225"/>
        <end position="258"/>
    </location>
</feature>
<dbReference type="Pfam" id="PF13499">
    <property type="entry name" value="EF-hand_7"/>
    <property type="match status" value="2"/>
</dbReference>
<reference evidence="7" key="1">
    <citation type="submission" date="2023-08" db="EMBL/GenBank/DDBJ databases">
        <authorList>
            <person name="Chen Y."/>
            <person name="Shah S."/>
            <person name="Dougan E. K."/>
            <person name="Thang M."/>
            <person name="Chan C."/>
        </authorList>
    </citation>
    <scope>NUCLEOTIDE SEQUENCE</scope>
</reference>
<protein>
    <recommendedName>
        <fullName evidence="6">EF-hand domain-containing protein</fullName>
    </recommendedName>
</protein>
<dbReference type="InterPro" id="IPR036770">
    <property type="entry name" value="Ankyrin_rpt-contain_sf"/>
</dbReference>
<gene>
    <name evidence="7" type="ORF">EVOR1521_LOCUS19376</name>
</gene>
<sequence>MMDENGDGSVSRAEFDKAVKQQTALDLNGDGVVTAQEVQQAKDTFRALDTNGDGVVSRQEVPKVQKQLDMMDENGDGSVSRAEFDKAVKQQTALDRNGDGVVTAQEVQQAKATFRALDTNGDGAVSRQEVQKARLPAGPSEEWQEEFLRRAEARLLAKLGRSEEPTAAAEASRRPKTSRVVLRPSSQRALTGHQGPLHRAAKAGRLEVCLALLEARAFVNAKDMHGCTCLHYAAKEGHSAVCAALLAQADVQVTAADSLGCSALHSAAAAGHGEVCQLLLQHSVEKAPKGAFHALVQQTNIWGQTPFDVSTGSARYALLSKGLGRGLFAAQKVDAGCMIWRP</sequence>
<evidence type="ECO:0000256" key="2">
    <source>
        <dbReference type="ARBA" id="ARBA00022837"/>
    </source>
</evidence>
<evidence type="ECO:0000259" key="6">
    <source>
        <dbReference type="PROSITE" id="PS50222"/>
    </source>
</evidence>
<dbReference type="Proteomes" id="UP001178507">
    <property type="component" value="Unassembled WGS sequence"/>
</dbReference>
<evidence type="ECO:0000256" key="3">
    <source>
        <dbReference type="ARBA" id="ARBA00023043"/>
    </source>
</evidence>
<dbReference type="Gene3D" id="1.10.238.10">
    <property type="entry name" value="EF-hand"/>
    <property type="match status" value="3"/>
</dbReference>
<evidence type="ECO:0000313" key="7">
    <source>
        <dbReference type="EMBL" id="CAJ1394792.1"/>
    </source>
</evidence>
<feature type="region of interest" description="Disordered" evidence="5">
    <location>
        <begin position="161"/>
        <end position="197"/>
    </location>
</feature>
<feature type="domain" description="EF-hand" evidence="6">
    <location>
        <begin position="1"/>
        <end position="25"/>
    </location>
</feature>
<keyword evidence="3 4" id="KW-0040">ANK repeat</keyword>
<feature type="repeat" description="ANK" evidence="4">
    <location>
        <begin position="192"/>
        <end position="224"/>
    </location>
</feature>
<dbReference type="PROSITE" id="PS50088">
    <property type="entry name" value="ANK_REPEAT"/>
    <property type="match status" value="2"/>
</dbReference>
<dbReference type="GO" id="GO:0005509">
    <property type="term" value="F:calcium ion binding"/>
    <property type="evidence" value="ECO:0007669"/>
    <property type="project" value="InterPro"/>
</dbReference>
<dbReference type="InterPro" id="IPR002110">
    <property type="entry name" value="Ankyrin_rpt"/>
</dbReference>
<comment type="caution">
    <text evidence="7">The sequence shown here is derived from an EMBL/GenBank/DDBJ whole genome shotgun (WGS) entry which is preliminary data.</text>
</comment>
<accession>A0AA36N573</accession>
<dbReference type="EMBL" id="CAUJNA010002957">
    <property type="protein sequence ID" value="CAJ1394792.1"/>
    <property type="molecule type" value="Genomic_DNA"/>
</dbReference>
<keyword evidence="8" id="KW-1185">Reference proteome</keyword>
<evidence type="ECO:0000256" key="4">
    <source>
        <dbReference type="PROSITE-ProRule" id="PRU00023"/>
    </source>
</evidence>
<dbReference type="PROSITE" id="PS00018">
    <property type="entry name" value="EF_HAND_1"/>
    <property type="match status" value="3"/>
</dbReference>
<dbReference type="InterPro" id="IPR011992">
    <property type="entry name" value="EF-hand-dom_pair"/>
</dbReference>
<evidence type="ECO:0000256" key="1">
    <source>
        <dbReference type="ARBA" id="ARBA00022737"/>
    </source>
</evidence>
<dbReference type="SUPFAM" id="SSF47473">
    <property type="entry name" value="EF-hand"/>
    <property type="match status" value="1"/>
</dbReference>
<organism evidence="7 8">
    <name type="scientific">Effrenium voratum</name>
    <dbReference type="NCBI Taxonomy" id="2562239"/>
    <lineage>
        <taxon>Eukaryota</taxon>
        <taxon>Sar</taxon>
        <taxon>Alveolata</taxon>
        <taxon>Dinophyceae</taxon>
        <taxon>Suessiales</taxon>
        <taxon>Symbiodiniaceae</taxon>
        <taxon>Effrenium</taxon>
    </lineage>
</organism>
<name>A0AA36N573_9DINO</name>
<keyword evidence="2" id="KW-0106">Calcium</keyword>
<evidence type="ECO:0000256" key="5">
    <source>
        <dbReference type="SAM" id="MobiDB-lite"/>
    </source>
</evidence>
<proteinExistence type="predicted"/>
<dbReference type="SUPFAM" id="SSF48403">
    <property type="entry name" value="Ankyrin repeat"/>
    <property type="match status" value="1"/>
</dbReference>
<dbReference type="Gene3D" id="1.25.40.20">
    <property type="entry name" value="Ankyrin repeat-containing domain"/>
    <property type="match status" value="1"/>
</dbReference>
<dbReference type="SMART" id="SM00248">
    <property type="entry name" value="ANK"/>
    <property type="match status" value="3"/>
</dbReference>
<feature type="domain" description="EF-hand" evidence="6">
    <location>
        <begin position="105"/>
        <end position="140"/>
    </location>
</feature>
<keyword evidence="1" id="KW-0677">Repeat</keyword>
<evidence type="ECO:0000313" key="8">
    <source>
        <dbReference type="Proteomes" id="UP001178507"/>
    </source>
</evidence>
<feature type="domain" description="EF-hand" evidence="6">
    <location>
        <begin position="59"/>
        <end position="94"/>
    </location>
</feature>
<dbReference type="PANTHER" id="PTHR24171">
    <property type="entry name" value="ANKYRIN REPEAT DOMAIN-CONTAINING PROTEIN 39-RELATED"/>
    <property type="match status" value="1"/>
</dbReference>
<dbReference type="Pfam" id="PF12796">
    <property type="entry name" value="Ank_2"/>
    <property type="match status" value="1"/>
</dbReference>
<dbReference type="AlphaFoldDB" id="A0AA36N573"/>
<dbReference type="PROSITE" id="PS50222">
    <property type="entry name" value="EF_HAND_2"/>
    <property type="match status" value="3"/>
</dbReference>
<dbReference type="InterPro" id="IPR002048">
    <property type="entry name" value="EF_hand_dom"/>
</dbReference>
<dbReference type="SMART" id="SM00054">
    <property type="entry name" value="EFh"/>
    <property type="match status" value="4"/>
</dbReference>
<dbReference type="InterPro" id="IPR018247">
    <property type="entry name" value="EF_Hand_1_Ca_BS"/>
</dbReference>